<organism evidence="1 2">
    <name type="scientific">Tepidamorphus gemmatus</name>
    <dbReference type="NCBI Taxonomy" id="747076"/>
    <lineage>
        <taxon>Bacteria</taxon>
        <taxon>Pseudomonadati</taxon>
        <taxon>Pseudomonadota</taxon>
        <taxon>Alphaproteobacteria</taxon>
        <taxon>Hyphomicrobiales</taxon>
        <taxon>Tepidamorphaceae</taxon>
        <taxon>Tepidamorphus</taxon>
    </lineage>
</organism>
<reference evidence="1 2" key="1">
    <citation type="submission" date="2019-03" db="EMBL/GenBank/DDBJ databases">
        <title>Genomic Encyclopedia of Type Strains, Phase IV (KMG-IV): sequencing the most valuable type-strain genomes for metagenomic binning, comparative biology and taxonomic classification.</title>
        <authorList>
            <person name="Goeker M."/>
        </authorList>
    </citation>
    <scope>NUCLEOTIDE SEQUENCE [LARGE SCALE GENOMIC DNA]</scope>
    <source>
        <strain evidence="1 2">DSM 19345</strain>
    </source>
</reference>
<evidence type="ECO:0000313" key="1">
    <source>
        <dbReference type="EMBL" id="TCT10745.1"/>
    </source>
</evidence>
<dbReference type="RefSeq" id="WP_132806580.1">
    <property type="nucleotide sequence ID" value="NZ_SMAK01000005.1"/>
</dbReference>
<dbReference type="SUPFAM" id="SSF52091">
    <property type="entry name" value="SpoIIaa-like"/>
    <property type="match status" value="1"/>
</dbReference>
<name>A0A4R3MGH7_9HYPH</name>
<dbReference type="Gene3D" id="3.30.750.24">
    <property type="entry name" value="STAS domain"/>
    <property type="match status" value="1"/>
</dbReference>
<sequence>MAAKKSKAGAVPLALSGMAPQLREVFQLSGLARLFAIHDDAAAAVTALSAQGGSSFHRPDDPLRLPASSQFLTRTQFPRLPDLR</sequence>
<evidence type="ECO:0000313" key="2">
    <source>
        <dbReference type="Proteomes" id="UP000295678"/>
    </source>
</evidence>
<dbReference type="InterPro" id="IPR036513">
    <property type="entry name" value="STAS_dom_sf"/>
</dbReference>
<dbReference type="OrthoDB" id="280847at2"/>
<dbReference type="Proteomes" id="UP000295678">
    <property type="component" value="Unassembled WGS sequence"/>
</dbReference>
<keyword evidence="2" id="KW-1185">Reference proteome</keyword>
<gene>
    <name evidence="1" type="ORF">EDC22_105246</name>
</gene>
<protein>
    <recommendedName>
        <fullName evidence="3">STAS domain-containing protein</fullName>
    </recommendedName>
</protein>
<comment type="caution">
    <text evidence="1">The sequence shown here is derived from an EMBL/GenBank/DDBJ whole genome shotgun (WGS) entry which is preliminary data.</text>
</comment>
<proteinExistence type="predicted"/>
<evidence type="ECO:0008006" key="3">
    <source>
        <dbReference type="Google" id="ProtNLM"/>
    </source>
</evidence>
<dbReference type="AlphaFoldDB" id="A0A4R3MGH7"/>
<accession>A0A4R3MGH7</accession>
<dbReference type="EMBL" id="SMAK01000005">
    <property type="protein sequence ID" value="TCT10745.1"/>
    <property type="molecule type" value="Genomic_DNA"/>
</dbReference>